<dbReference type="EMBL" id="QEXO01000001">
    <property type="protein sequence ID" value="PWE15401.1"/>
    <property type="molecule type" value="Genomic_DNA"/>
</dbReference>
<dbReference type="Pfam" id="PF10993">
    <property type="entry name" value="DUF2818"/>
    <property type="match status" value="2"/>
</dbReference>
<reference evidence="2 4" key="1">
    <citation type="submission" date="2018-05" db="EMBL/GenBank/DDBJ databases">
        <title>Genome Sequence of an Efficient Indole-Degrading Bacterium, Alcaligenes sp.YBY.</title>
        <authorList>
            <person name="Yang B."/>
        </authorList>
    </citation>
    <scope>NUCLEOTIDE SEQUENCE [LARGE SCALE GENOMIC DNA]</scope>
    <source>
        <strain evidence="2 4">YBY</strain>
    </source>
</reference>
<dbReference type="RefSeq" id="WP_042482507.1">
    <property type="nucleotide sequence ID" value="NZ_CAXOJJ010000018.1"/>
</dbReference>
<keyword evidence="1" id="KW-0812">Transmembrane</keyword>
<dbReference type="STRING" id="511.UZ73_03560"/>
<feature type="transmembrane region" description="Helical" evidence="1">
    <location>
        <begin position="81"/>
        <end position="100"/>
    </location>
</feature>
<feature type="transmembrane region" description="Helical" evidence="1">
    <location>
        <begin position="145"/>
        <end position="168"/>
    </location>
</feature>
<dbReference type="OrthoDB" id="5785537at2"/>
<dbReference type="AlphaFoldDB" id="A0A0M7DQ57"/>
<keyword evidence="1" id="KW-1133">Transmembrane helix</keyword>
<dbReference type="KEGG" id="afa:UZ73_03560"/>
<keyword evidence="5" id="KW-1185">Reference proteome</keyword>
<dbReference type="InterPro" id="IPR016768">
    <property type="entry name" value="UCP019883"/>
</dbReference>
<reference evidence="3 5" key="3">
    <citation type="submission" date="2022-05" db="EMBL/GenBank/DDBJ databases">
        <title>Complete sequence of strain NY11312.</title>
        <authorList>
            <person name="Zhou D."/>
        </authorList>
    </citation>
    <scope>NUCLEOTIDE SEQUENCE [LARGE SCALE GENOMIC DNA]</scope>
    <source>
        <strain evidence="3 5">NY11312</strain>
    </source>
</reference>
<keyword evidence="1" id="KW-0472">Membrane</keyword>
<dbReference type="Proteomes" id="UP000245216">
    <property type="component" value="Unassembled WGS sequence"/>
</dbReference>
<dbReference type="Proteomes" id="UP001211866">
    <property type="component" value="Chromosome"/>
</dbReference>
<accession>A0A0S2JN16</accession>
<feature type="transmembrane region" description="Helical" evidence="1">
    <location>
        <begin position="6"/>
        <end position="24"/>
    </location>
</feature>
<dbReference type="EMBL" id="CP096916">
    <property type="protein sequence ID" value="WBM37047.1"/>
    <property type="molecule type" value="Genomic_DNA"/>
</dbReference>
<reference evidence="2 4" key="2">
    <citation type="submission" date="2018-05" db="EMBL/GenBank/DDBJ databases">
        <authorList>
            <person name="Lanie J.A."/>
            <person name="Ng W.-L."/>
            <person name="Kazmierczak K.M."/>
            <person name="Andrzejewski T.M."/>
            <person name="Davidsen T.M."/>
            <person name="Wayne K.J."/>
            <person name="Tettelin H."/>
            <person name="Glass J.I."/>
            <person name="Rusch D."/>
            <person name="Podicherti R."/>
            <person name="Tsui H.-C.T."/>
            <person name="Winkler M.E."/>
        </authorList>
    </citation>
    <scope>NUCLEOTIDE SEQUENCE [LARGE SCALE GENOMIC DNA]</scope>
    <source>
        <strain evidence="2 4">YBY</strain>
    </source>
</reference>
<dbReference type="GeneID" id="29368558"/>
<evidence type="ECO:0000313" key="4">
    <source>
        <dbReference type="Proteomes" id="UP000245216"/>
    </source>
</evidence>
<evidence type="ECO:0000313" key="3">
    <source>
        <dbReference type="EMBL" id="WBM37047.1"/>
    </source>
</evidence>
<proteinExistence type="predicted"/>
<evidence type="ECO:0000313" key="5">
    <source>
        <dbReference type="Proteomes" id="UP001211866"/>
    </source>
</evidence>
<name>A0A0M7DQ57_ALCFA</name>
<gene>
    <name evidence="2" type="ORF">DF183_01320</name>
    <name evidence="3" type="ORF">M2J83_14660</name>
</gene>
<evidence type="ECO:0000313" key="2">
    <source>
        <dbReference type="EMBL" id="PWE15401.1"/>
    </source>
</evidence>
<evidence type="ECO:0000256" key="1">
    <source>
        <dbReference type="SAM" id="Phobius"/>
    </source>
</evidence>
<protein>
    <submittedName>
        <fullName evidence="2">DUF2818 domain-containing protein</fullName>
    </submittedName>
    <submittedName>
        <fullName evidence="3">DUF2818 family protein</fullName>
    </submittedName>
</protein>
<feature type="transmembrane region" description="Helical" evidence="1">
    <location>
        <begin position="112"/>
        <end position="133"/>
    </location>
</feature>
<organism evidence="2 4">
    <name type="scientific">Alcaligenes faecalis</name>
    <dbReference type="NCBI Taxonomy" id="511"/>
    <lineage>
        <taxon>Bacteria</taxon>
        <taxon>Pseudomonadati</taxon>
        <taxon>Pseudomonadota</taxon>
        <taxon>Betaproteobacteria</taxon>
        <taxon>Burkholderiales</taxon>
        <taxon>Alcaligenaceae</taxon>
        <taxon>Alcaligenes</taxon>
    </lineage>
</organism>
<accession>A0A0M7DQ57</accession>
<feature type="transmembrane region" description="Helical" evidence="1">
    <location>
        <begin position="45"/>
        <end position="69"/>
    </location>
</feature>
<sequence>MDQSLSIWVLIVLSVITANLPFLVEKPLLVLPWSLPGERSGLSPWLQLIVGLVYLAVLAALGLGIYTVIASSSGLNSLPVMLGKLLLGLVLVGAMFYFPAWRSRNQKVSKGFFPRLLEVCAFYGIVGAFGFAFEASIGNPFKQTWVFYTITFALFLVMAYPGFVYRYLMRHPKGKFE</sequence>